<dbReference type="InterPro" id="IPR043519">
    <property type="entry name" value="NT_sf"/>
</dbReference>
<dbReference type="EMBL" id="AMEZ01000019">
    <property type="protein sequence ID" value="EKY28761.1"/>
    <property type="molecule type" value="Genomic_DNA"/>
</dbReference>
<dbReference type="STRING" id="545697.HMPREF0216_00609"/>
<evidence type="ECO:0000313" key="3">
    <source>
        <dbReference type="EMBL" id="EKY28761.1"/>
    </source>
</evidence>
<feature type="domain" description="DUF4037" evidence="1">
    <location>
        <begin position="123"/>
        <end position="212"/>
    </location>
</feature>
<dbReference type="InterPro" id="IPR041633">
    <property type="entry name" value="Polbeta"/>
</dbReference>
<keyword evidence="4" id="KW-1185">Reference proteome</keyword>
<evidence type="ECO:0000259" key="1">
    <source>
        <dbReference type="Pfam" id="PF13228"/>
    </source>
</evidence>
<protein>
    <submittedName>
        <fullName evidence="3">Nucleotidyltransferase domain protein</fullName>
    </submittedName>
</protein>
<dbReference type="GO" id="GO:0016740">
    <property type="term" value="F:transferase activity"/>
    <property type="evidence" value="ECO:0007669"/>
    <property type="project" value="UniProtKB-KW"/>
</dbReference>
<feature type="domain" description="Polymerase beta nucleotidyltransferase" evidence="2">
    <location>
        <begin position="9"/>
        <end position="69"/>
    </location>
</feature>
<reference evidence="3 4" key="1">
    <citation type="submission" date="2012-05" db="EMBL/GenBank/DDBJ databases">
        <authorList>
            <person name="Weinstock G."/>
            <person name="Sodergren E."/>
            <person name="Lobos E.A."/>
            <person name="Fulton L."/>
            <person name="Fulton R."/>
            <person name="Courtney L."/>
            <person name="Fronick C."/>
            <person name="O'Laughlin M."/>
            <person name="Godfrey J."/>
            <person name="Wilson R.M."/>
            <person name="Miner T."/>
            <person name="Farmer C."/>
            <person name="Delehaunty K."/>
            <person name="Cordes M."/>
            <person name="Minx P."/>
            <person name="Tomlinson C."/>
            <person name="Chen J."/>
            <person name="Wollam A."/>
            <person name="Pepin K.H."/>
            <person name="Bhonagiri V."/>
            <person name="Zhang X."/>
            <person name="Suruliraj S."/>
            <person name="Warren W."/>
            <person name="Mitreva M."/>
            <person name="Mardis E.R."/>
            <person name="Wilson R.K."/>
        </authorList>
    </citation>
    <scope>NUCLEOTIDE SEQUENCE [LARGE SCALE GENOMIC DNA]</scope>
    <source>
        <strain evidence="3 4">DSM 1785</strain>
    </source>
</reference>
<dbReference type="HOGENOM" id="CLU_069366_0_0_9"/>
<proteinExistence type="predicted"/>
<dbReference type="OrthoDB" id="5176171at2"/>
<sequence length="269" mass="31223">MGMNMIVYQIVNEFKKLEDITAIVLAGSGATGRKDNYSDIDIDIITLKEIPANERKSIIKKFSDIMEIDNNFWGTSDEFIMRNSSIQVDIAYFDFKWLKEKLVSLLEKNEATIGYSTCFWHNVINAMIIYDKDGEFESFQKKYTIEYPLQLKKNIISMNYPILKKNLSSYYNQIEKAIKRNDIVNLNNRVSAFLDSYFDIIFAINELPHPGEKRLINIAKKTCEKLPEKIDDDIERLLKSLSTCNEEIVDNINNIMLNLDTLLQGENLI</sequence>
<dbReference type="Pfam" id="PF13228">
    <property type="entry name" value="DUF4037"/>
    <property type="match status" value="1"/>
</dbReference>
<name>L1QLD8_9CLOT</name>
<dbReference type="AlphaFoldDB" id="L1QLD8"/>
<comment type="caution">
    <text evidence="3">The sequence shown here is derived from an EMBL/GenBank/DDBJ whole genome shotgun (WGS) entry which is preliminary data.</text>
</comment>
<keyword evidence="3" id="KW-0808">Transferase</keyword>
<dbReference type="eggNOG" id="ENOG5030URY">
    <property type="taxonomic scope" value="Bacteria"/>
</dbReference>
<evidence type="ECO:0000259" key="2">
    <source>
        <dbReference type="Pfam" id="PF18765"/>
    </source>
</evidence>
<dbReference type="PATRIC" id="fig|545697.3.peg.604"/>
<dbReference type="Proteomes" id="UP000010420">
    <property type="component" value="Unassembled WGS sequence"/>
</dbReference>
<dbReference type="Pfam" id="PF18765">
    <property type="entry name" value="Polbeta"/>
    <property type="match status" value="1"/>
</dbReference>
<dbReference type="InterPro" id="IPR025117">
    <property type="entry name" value="DUF4037"/>
</dbReference>
<dbReference type="Gene3D" id="3.30.460.10">
    <property type="entry name" value="Beta Polymerase, domain 2"/>
    <property type="match status" value="1"/>
</dbReference>
<dbReference type="SUPFAM" id="SSF81301">
    <property type="entry name" value="Nucleotidyltransferase"/>
    <property type="match status" value="1"/>
</dbReference>
<gene>
    <name evidence="3" type="ORF">HMPREF0216_00609</name>
</gene>
<accession>L1QLD8</accession>
<evidence type="ECO:0000313" key="4">
    <source>
        <dbReference type="Proteomes" id="UP000010420"/>
    </source>
</evidence>
<organism evidence="3 4">
    <name type="scientific">Clostridium celatum DSM 1785</name>
    <dbReference type="NCBI Taxonomy" id="545697"/>
    <lineage>
        <taxon>Bacteria</taxon>
        <taxon>Bacillati</taxon>
        <taxon>Bacillota</taxon>
        <taxon>Clostridia</taxon>
        <taxon>Eubacteriales</taxon>
        <taxon>Clostridiaceae</taxon>
        <taxon>Clostridium</taxon>
    </lineage>
</organism>
<dbReference type="RefSeq" id="WP_005210869.1">
    <property type="nucleotide sequence ID" value="NZ_KB291613.1"/>
</dbReference>